<organism evidence="2 3">
    <name type="scientific">Ktedonosporobacter rubrisoli</name>
    <dbReference type="NCBI Taxonomy" id="2509675"/>
    <lineage>
        <taxon>Bacteria</taxon>
        <taxon>Bacillati</taxon>
        <taxon>Chloroflexota</taxon>
        <taxon>Ktedonobacteria</taxon>
        <taxon>Ktedonobacterales</taxon>
        <taxon>Ktedonosporobacteraceae</taxon>
        <taxon>Ktedonosporobacter</taxon>
    </lineage>
</organism>
<evidence type="ECO:0000259" key="1">
    <source>
        <dbReference type="Pfam" id="PF00296"/>
    </source>
</evidence>
<protein>
    <submittedName>
        <fullName evidence="2">LLM class flavin-dependent oxidoreductase</fullName>
    </submittedName>
</protein>
<dbReference type="SUPFAM" id="SSF51679">
    <property type="entry name" value="Bacterial luciferase-like"/>
    <property type="match status" value="1"/>
</dbReference>
<sequence>MKIGIGIPQFEHPEQLFTWARRIDAGPFSSLGIYDRLVYSNYEPLITLAMAAAVTTRVRLMTEVLLAPLRTTSILAKECATLDAFAQGRLTLGLSVGIREDDFLAAEVEYKKRGKRFDEQLIQLKRLWSGQALNEQVGPIGPRPHQAGGPELILGGDSPAAIARAASLADGHLNGNDSAAHAAQAFRAVEKAWQEAGRAGKPRLIGQVNMALETQDSEQARQAVYDYYSIFGPFADYKARDMLTSRQQARDAIAAFRDIGADELMFYSWSSDPEQIERLIECIG</sequence>
<feature type="domain" description="Luciferase-like" evidence="1">
    <location>
        <begin position="12"/>
        <end position="251"/>
    </location>
</feature>
<dbReference type="Gene3D" id="3.20.20.30">
    <property type="entry name" value="Luciferase-like domain"/>
    <property type="match status" value="1"/>
</dbReference>
<evidence type="ECO:0000313" key="3">
    <source>
        <dbReference type="Proteomes" id="UP000290365"/>
    </source>
</evidence>
<dbReference type="AlphaFoldDB" id="A0A4V0YZN9"/>
<dbReference type="PANTHER" id="PTHR30011:SF32">
    <property type="entry name" value="CONSERVED PROTEIN"/>
    <property type="match status" value="1"/>
</dbReference>
<dbReference type="Proteomes" id="UP000290365">
    <property type="component" value="Chromosome"/>
</dbReference>
<evidence type="ECO:0000313" key="2">
    <source>
        <dbReference type="EMBL" id="QBD80381.1"/>
    </source>
</evidence>
<dbReference type="Pfam" id="PF00296">
    <property type="entry name" value="Bac_luciferase"/>
    <property type="match status" value="1"/>
</dbReference>
<reference evidence="2 3" key="1">
    <citation type="submission" date="2019-01" db="EMBL/GenBank/DDBJ databases">
        <title>Ktedonosporobacter rubrisoli SCAWS-G2.</title>
        <authorList>
            <person name="Huang Y."/>
            <person name="Yan B."/>
        </authorList>
    </citation>
    <scope>NUCLEOTIDE SEQUENCE [LARGE SCALE GENOMIC DNA]</scope>
    <source>
        <strain evidence="2 3">SCAWS-G2</strain>
    </source>
</reference>
<dbReference type="EMBL" id="CP035758">
    <property type="protein sequence ID" value="QBD80381.1"/>
    <property type="molecule type" value="Genomic_DNA"/>
</dbReference>
<dbReference type="InterPro" id="IPR051260">
    <property type="entry name" value="Diverse_substr_monoxygenases"/>
</dbReference>
<dbReference type="InterPro" id="IPR011251">
    <property type="entry name" value="Luciferase-like_dom"/>
</dbReference>
<gene>
    <name evidence="2" type="ORF">EPA93_32180</name>
</gene>
<dbReference type="PANTHER" id="PTHR30011">
    <property type="entry name" value="ALKANESULFONATE MONOOXYGENASE-RELATED"/>
    <property type="match status" value="1"/>
</dbReference>
<accession>A0A4V0YZN9</accession>
<dbReference type="RefSeq" id="WP_129891445.1">
    <property type="nucleotide sequence ID" value="NZ_CP035758.1"/>
</dbReference>
<proteinExistence type="predicted"/>
<dbReference type="KEGG" id="kbs:EPA93_32180"/>
<dbReference type="OrthoDB" id="5723200at2"/>
<dbReference type="GO" id="GO:0016705">
    <property type="term" value="F:oxidoreductase activity, acting on paired donors, with incorporation or reduction of molecular oxygen"/>
    <property type="evidence" value="ECO:0007669"/>
    <property type="project" value="InterPro"/>
</dbReference>
<name>A0A4V0YZN9_KTERU</name>
<keyword evidence="3" id="KW-1185">Reference proteome</keyword>
<dbReference type="InterPro" id="IPR036661">
    <property type="entry name" value="Luciferase-like_sf"/>
</dbReference>